<name>A0A285VJY0_9MICO</name>
<reference evidence="11" key="1">
    <citation type="submission" date="2017-08" db="EMBL/GenBank/DDBJ databases">
        <authorList>
            <person name="Varghese N."/>
            <person name="Submissions S."/>
        </authorList>
    </citation>
    <scope>NUCLEOTIDE SEQUENCE [LARGE SCALE GENOMIC DNA]</scope>
    <source>
        <strain evidence="11">USBA17B2</strain>
    </source>
</reference>
<evidence type="ECO:0000256" key="4">
    <source>
        <dbReference type="ARBA" id="ARBA00022475"/>
    </source>
</evidence>
<feature type="transmembrane region" description="Helical" evidence="9">
    <location>
        <begin position="256"/>
        <end position="278"/>
    </location>
</feature>
<dbReference type="AlphaFoldDB" id="A0A285VJY0"/>
<dbReference type="Proteomes" id="UP000219688">
    <property type="component" value="Unassembled WGS sequence"/>
</dbReference>
<evidence type="ECO:0000256" key="6">
    <source>
        <dbReference type="ARBA" id="ARBA00022989"/>
    </source>
</evidence>
<keyword evidence="7 9" id="KW-0472">Membrane</keyword>
<dbReference type="EMBL" id="OBQK01000003">
    <property type="protein sequence ID" value="SOC54395.1"/>
    <property type="molecule type" value="Genomic_DNA"/>
</dbReference>
<evidence type="ECO:0000313" key="10">
    <source>
        <dbReference type="EMBL" id="SOC54395.1"/>
    </source>
</evidence>
<protein>
    <submittedName>
        <fullName evidence="10">Predicted PurR-regulated permease PerM</fullName>
    </submittedName>
</protein>
<evidence type="ECO:0000256" key="9">
    <source>
        <dbReference type="SAM" id="Phobius"/>
    </source>
</evidence>
<gene>
    <name evidence="10" type="ORF">SAMN05421879_103104</name>
</gene>
<feature type="transmembrane region" description="Helical" evidence="9">
    <location>
        <begin position="284"/>
        <end position="310"/>
    </location>
</feature>
<keyword evidence="5 9" id="KW-0812">Transmembrane</keyword>
<feature type="transmembrane region" description="Helical" evidence="9">
    <location>
        <begin position="195"/>
        <end position="220"/>
    </location>
</feature>
<feature type="transmembrane region" description="Helical" evidence="9">
    <location>
        <begin position="57"/>
        <end position="76"/>
    </location>
</feature>
<dbReference type="Pfam" id="PF01594">
    <property type="entry name" value="AI-2E_transport"/>
    <property type="match status" value="1"/>
</dbReference>
<feature type="transmembrane region" description="Helical" evidence="9">
    <location>
        <begin position="317"/>
        <end position="334"/>
    </location>
</feature>
<feature type="transmembrane region" description="Helical" evidence="9">
    <location>
        <begin position="354"/>
        <end position="385"/>
    </location>
</feature>
<evidence type="ECO:0000256" key="5">
    <source>
        <dbReference type="ARBA" id="ARBA00022692"/>
    </source>
</evidence>
<feature type="region of interest" description="Disordered" evidence="8">
    <location>
        <begin position="467"/>
        <end position="506"/>
    </location>
</feature>
<feature type="region of interest" description="Disordered" evidence="8">
    <location>
        <begin position="1"/>
        <end position="40"/>
    </location>
</feature>
<evidence type="ECO:0000256" key="1">
    <source>
        <dbReference type="ARBA" id="ARBA00004651"/>
    </source>
</evidence>
<keyword evidence="3" id="KW-0813">Transport</keyword>
<dbReference type="GO" id="GO:0005886">
    <property type="term" value="C:plasma membrane"/>
    <property type="evidence" value="ECO:0007669"/>
    <property type="project" value="UniProtKB-SubCell"/>
</dbReference>
<evidence type="ECO:0000313" key="11">
    <source>
        <dbReference type="Proteomes" id="UP000219688"/>
    </source>
</evidence>
<dbReference type="GO" id="GO:0055085">
    <property type="term" value="P:transmembrane transport"/>
    <property type="evidence" value="ECO:0007669"/>
    <property type="project" value="TreeGrafter"/>
</dbReference>
<keyword evidence="6 9" id="KW-1133">Transmembrane helix</keyword>
<evidence type="ECO:0000256" key="3">
    <source>
        <dbReference type="ARBA" id="ARBA00022448"/>
    </source>
</evidence>
<dbReference type="PANTHER" id="PTHR21716:SF53">
    <property type="entry name" value="PERMEASE PERM-RELATED"/>
    <property type="match status" value="1"/>
</dbReference>
<evidence type="ECO:0000256" key="2">
    <source>
        <dbReference type="ARBA" id="ARBA00009773"/>
    </source>
</evidence>
<keyword evidence="11" id="KW-1185">Reference proteome</keyword>
<organism evidence="10 11">
    <name type="scientific">Ornithinimicrobium cerasi</name>
    <dbReference type="NCBI Taxonomy" id="2248773"/>
    <lineage>
        <taxon>Bacteria</taxon>
        <taxon>Bacillati</taxon>
        <taxon>Actinomycetota</taxon>
        <taxon>Actinomycetes</taxon>
        <taxon>Micrococcales</taxon>
        <taxon>Ornithinimicrobiaceae</taxon>
        <taxon>Ornithinimicrobium</taxon>
    </lineage>
</organism>
<proteinExistence type="inferred from homology"/>
<sequence>MSNSTQHQDERPAPPQAPPHDPEVFTPPIEVAGPSAHPTGDGEGVDRGMLILDGLRGAAAWAWRFLLVAGALYVLFYIIGKIWVGVLPVILAVLVSTVLWPVVRWLRARRWPSALAAGTVLFVAVATFSGVLAAIAPSVVSQGEVIVGQAGEGVTVLREWVAGPPLNLQGEQITAYLDQATAWVQEQSSRIAESVLTGVTAVGSVLITIVMTLVLSFFILKDGNRFGPWIRRSTGPTAGMHLTEALARVWRTVGGFIKAQAMVSFVDAVLIGLGLLLLGVPMAFVLAIITFFAGFIPIVGAVLAGALAVLVALVSNGFATAVWVLVIVLAVQQVEGNVLSPMLQSRALNLHPALVILVVAAGGTLWGIIGAFLAVPVAAAVVTVIRYLGEHLDLRTGETRAEDIDTLTPEGARAAVLAEGSAPLFRMRARQAFEHAEDERGRAQVAMVGRTSVLAQSLRDRFITPMLRRGDEPEDQAGPPPAGATATRPDPVGTQDPARSPDPDRS</sequence>
<keyword evidence="4" id="KW-1003">Cell membrane</keyword>
<evidence type="ECO:0000256" key="8">
    <source>
        <dbReference type="SAM" id="MobiDB-lite"/>
    </source>
</evidence>
<evidence type="ECO:0000256" key="7">
    <source>
        <dbReference type="ARBA" id="ARBA00023136"/>
    </source>
</evidence>
<dbReference type="RefSeq" id="WP_097187465.1">
    <property type="nucleotide sequence ID" value="NZ_OBQK01000003.1"/>
</dbReference>
<feature type="transmembrane region" description="Helical" evidence="9">
    <location>
        <begin position="82"/>
        <end position="103"/>
    </location>
</feature>
<comment type="subcellular location">
    <subcellularLocation>
        <location evidence="1">Cell membrane</location>
        <topology evidence="1">Multi-pass membrane protein</topology>
    </subcellularLocation>
</comment>
<feature type="transmembrane region" description="Helical" evidence="9">
    <location>
        <begin position="115"/>
        <end position="136"/>
    </location>
</feature>
<dbReference type="InterPro" id="IPR002549">
    <property type="entry name" value="AI-2E-like"/>
</dbReference>
<accession>A0A285VJY0</accession>
<dbReference type="PANTHER" id="PTHR21716">
    <property type="entry name" value="TRANSMEMBRANE PROTEIN"/>
    <property type="match status" value="1"/>
</dbReference>
<comment type="similarity">
    <text evidence="2">Belongs to the autoinducer-2 exporter (AI-2E) (TC 2.A.86) family.</text>
</comment>